<dbReference type="EMBL" id="JTHG01000080">
    <property type="protein sequence ID" value="KMO24656.1"/>
    <property type="molecule type" value="Genomic_DNA"/>
</dbReference>
<dbReference type="Pfam" id="PF21880">
    <property type="entry name" value="DUF6916"/>
    <property type="match status" value="1"/>
</dbReference>
<reference evidence="2 3" key="1">
    <citation type="submission" date="2014-11" db="EMBL/GenBank/DDBJ databases">
        <title>Comparative genomics of Methylobacterium species.</title>
        <authorList>
            <person name="Chaudhry V."/>
            <person name="Patil P.B."/>
        </authorList>
    </citation>
    <scope>NUCLEOTIDE SEQUENCE [LARGE SCALE GENOMIC DNA]</scope>
    <source>
        <strain evidence="2 3">SE3.6</strain>
    </source>
</reference>
<dbReference type="Proteomes" id="UP000036471">
    <property type="component" value="Unassembled WGS sequence"/>
</dbReference>
<evidence type="ECO:0000259" key="1">
    <source>
        <dbReference type="Pfam" id="PF21880"/>
    </source>
</evidence>
<keyword evidence="3" id="KW-1185">Reference proteome</keyword>
<accession>A0ABR5HDX4</accession>
<gene>
    <name evidence="2" type="ORF">QR79_11185</name>
</gene>
<comment type="caution">
    <text evidence="2">The sequence shown here is derived from an EMBL/GenBank/DDBJ whole genome shotgun (WGS) entry which is preliminary data.</text>
</comment>
<feature type="domain" description="DUF6916" evidence="1">
    <location>
        <begin position="9"/>
        <end position="107"/>
    </location>
</feature>
<dbReference type="InterPro" id="IPR054209">
    <property type="entry name" value="DUF6916"/>
</dbReference>
<protein>
    <recommendedName>
        <fullName evidence="1">DUF6916 domain-containing protein</fullName>
    </recommendedName>
</protein>
<name>A0ABR5HDX4_9HYPH</name>
<sequence length="108" mass="10997">MTVALDTVSAALFADLLGDGFALRGPGGQDLAVTLASCRESPHSTMAGSPRTAFSLVFHCPAAAAGPFRGGHCVLTHPAFGEIGPLYVERILPTGVPPGSAAYQAVFN</sequence>
<organism evidence="2 3">
    <name type="scientific">Methylobacterium indicum</name>
    <dbReference type="NCBI Taxonomy" id="1775910"/>
    <lineage>
        <taxon>Bacteria</taxon>
        <taxon>Pseudomonadati</taxon>
        <taxon>Pseudomonadota</taxon>
        <taxon>Alphaproteobacteria</taxon>
        <taxon>Hyphomicrobiales</taxon>
        <taxon>Methylobacteriaceae</taxon>
        <taxon>Methylobacterium</taxon>
    </lineage>
</organism>
<proteinExistence type="predicted"/>
<evidence type="ECO:0000313" key="2">
    <source>
        <dbReference type="EMBL" id="KMO24656.1"/>
    </source>
</evidence>
<dbReference type="RefSeq" id="WP_048430494.1">
    <property type="nucleotide sequence ID" value="NZ_CP121700.1"/>
</dbReference>
<evidence type="ECO:0000313" key="3">
    <source>
        <dbReference type="Proteomes" id="UP000036471"/>
    </source>
</evidence>